<dbReference type="PANTHER" id="PTHR36438">
    <property type="entry name" value="IRON-SULFUR CLUSTER REPAIR PROTEIN YTFE"/>
    <property type="match status" value="1"/>
</dbReference>
<keyword evidence="2" id="KW-0963">Cytoplasm</keyword>
<dbReference type="Proteomes" id="UP001302349">
    <property type="component" value="Chromosome"/>
</dbReference>
<dbReference type="Gene3D" id="1.20.120.520">
    <property type="entry name" value="nmb1532 protein domain like"/>
    <property type="match status" value="1"/>
</dbReference>
<name>A0ABZ0IZN6_9BACT</name>
<evidence type="ECO:0000256" key="3">
    <source>
        <dbReference type="ARBA" id="ARBA00022723"/>
    </source>
</evidence>
<dbReference type="EMBL" id="CP136051">
    <property type="protein sequence ID" value="WOK09400.1"/>
    <property type="molecule type" value="Genomic_DNA"/>
</dbReference>
<proteinExistence type="predicted"/>
<protein>
    <submittedName>
        <fullName evidence="6">Iron-sulfur cluster repair di-iron protein</fullName>
    </submittedName>
</protein>
<dbReference type="InterPro" id="IPR038062">
    <property type="entry name" value="ScdA-like_N_sf"/>
</dbReference>
<keyword evidence="4" id="KW-0408">Iron</keyword>
<evidence type="ECO:0000256" key="1">
    <source>
        <dbReference type="ARBA" id="ARBA00004496"/>
    </source>
</evidence>
<sequence length="240" mass="27954">MNNLLNKTIGEIVAEDYRTAEIFGKHGIDFCCKGNRSIQEACSKANIDQAKLTEEVEAILNKSEDASYDYQSWPLDQLADHIEQKHHHYVEEKMPILKQYLEKLCQVHGKSHPELFEITRLFTASAGELAMHMKKEEFILFPFVRKMERAKKSGEKITYAQFDTVQSPVRMMMEEHETEGDRFQLISELSNHYSLPDDACNTYRVTFAMLKEFEEDLHLHIHLENNILFPKSIALEKQLS</sequence>
<feature type="domain" description="Hemerythrin-like" evidence="5">
    <location>
        <begin position="84"/>
        <end position="231"/>
    </location>
</feature>
<keyword evidence="7" id="KW-1185">Reference proteome</keyword>
<dbReference type="InterPro" id="IPR012312">
    <property type="entry name" value="Hemerythrin-like"/>
</dbReference>
<keyword evidence="3" id="KW-0479">Metal-binding</keyword>
<reference evidence="6 7" key="1">
    <citation type="journal article" date="2023" name="Microbiol. Resour. Announc.">
        <title>Complete Genome Sequence of Imperialibacter roseus strain P4T.</title>
        <authorList>
            <person name="Tizabi D.R."/>
            <person name="Bachvaroff T."/>
            <person name="Hill R.T."/>
        </authorList>
    </citation>
    <scope>NUCLEOTIDE SEQUENCE [LARGE SCALE GENOMIC DNA]</scope>
    <source>
        <strain evidence="6 7">P4T</strain>
    </source>
</reference>
<evidence type="ECO:0000256" key="2">
    <source>
        <dbReference type="ARBA" id="ARBA00022490"/>
    </source>
</evidence>
<dbReference type="RefSeq" id="WP_317492019.1">
    <property type="nucleotide sequence ID" value="NZ_CP136051.1"/>
</dbReference>
<evidence type="ECO:0000313" key="7">
    <source>
        <dbReference type="Proteomes" id="UP001302349"/>
    </source>
</evidence>
<dbReference type="Gene3D" id="1.10.3910.10">
    <property type="entry name" value="SP0561-like"/>
    <property type="match status" value="1"/>
</dbReference>
<evidence type="ECO:0000259" key="5">
    <source>
        <dbReference type="Pfam" id="PF01814"/>
    </source>
</evidence>
<dbReference type="InterPro" id="IPR019903">
    <property type="entry name" value="RIC_family"/>
</dbReference>
<dbReference type="NCBIfam" id="TIGR03652">
    <property type="entry name" value="FeS_repair_RIC"/>
    <property type="match status" value="1"/>
</dbReference>
<dbReference type="Pfam" id="PF01814">
    <property type="entry name" value="Hemerythrin"/>
    <property type="match status" value="1"/>
</dbReference>
<gene>
    <name evidence="6" type="primary">ric</name>
    <name evidence="6" type="ORF">RT717_12195</name>
</gene>
<dbReference type="Pfam" id="PF04405">
    <property type="entry name" value="ScdA_N"/>
    <property type="match status" value="1"/>
</dbReference>
<dbReference type="PANTHER" id="PTHR36438:SF1">
    <property type="entry name" value="IRON-SULFUR CLUSTER REPAIR PROTEIN YTFE"/>
    <property type="match status" value="1"/>
</dbReference>
<accession>A0ABZ0IZN6</accession>
<evidence type="ECO:0000313" key="6">
    <source>
        <dbReference type="EMBL" id="WOK09400.1"/>
    </source>
</evidence>
<comment type="subcellular location">
    <subcellularLocation>
        <location evidence="1">Cytoplasm</location>
    </subcellularLocation>
</comment>
<evidence type="ECO:0000256" key="4">
    <source>
        <dbReference type="ARBA" id="ARBA00023004"/>
    </source>
</evidence>
<organism evidence="6 7">
    <name type="scientific">Imperialibacter roseus</name>
    <dbReference type="NCBI Taxonomy" id="1324217"/>
    <lineage>
        <taxon>Bacteria</taxon>
        <taxon>Pseudomonadati</taxon>
        <taxon>Bacteroidota</taxon>
        <taxon>Cytophagia</taxon>
        <taxon>Cytophagales</taxon>
        <taxon>Flammeovirgaceae</taxon>
        <taxon>Imperialibacter</taxon>
    </lineage>
</organism>